<dbReference type="InterPro" id="IPR036322">
    <property type="entry name" value="WD40_repeat_dom_sf"/>
</dbReference>
<sequence>MVFRDAKFSQNDPLLRFIPPAPSDSPQCLCEGEYAGFSLVVFASGNRIIIARRDKKFTVIQTSDELCDEVQCLCWKTNCPISASAHSTTAHRSKTPESATYGAIAASCRDKIFIFAPVMKATSSMSSSEFFPFAWQLSLVIPMGALVIEWSPLVPVLICADENGLCLWDLHKINCNYSKTSKYRDSMHTFLNVPEAEPNRKFWNCIVSCDATEYSPNSKERPNVAVTEDGGLVGYCSPKSSKCFLIPLSHLCTGIHMHQTISGSDLEHDIKDVKVAGDLYLQVISNDDWSLAMISSKHGALKSVHFSSLLVRSMRSSSYLLLIQDSLGKSNALSCSCSHPNADDWVVNIYNGCTVASDSGKDCFISFQRRSESKDQRDHKHSFELHGHSHSPHRQSKGGKSHSVIERAEAAVEDIFNGLGNPKNAARKLGHHGWQVENEFRGDVSCSDFIVMIGADGNLRIFQVSCHIESQVLKVSNSQCVRNCSLLPPMTTCRARSIRSLGLLVDNSSSKPRERVSDRILSVKIATSHLTEEDFQDSHHGMEGSILKICGVVESEDKSSRWMTSWSIRREMNIPMKVCEYSAHYHKVQHVSAHPTQPFVCTCSTSGEVIFWMSDLTNSVGFGMQSFGIAAGRFMAVEWTPPIDSARGVWQSGLAWAIGCDGRSLQAFNMQPYIWECSGSVLQACAEVELGEGPCDSCILRTIRAGDKTDSHYLVLLVRNHLLVWNVTVSADANGIPIVDLVLKIGELKLDCSPSFLTHYDPLDASWSVDKRSNMLAISSASDCVKLVEISSGAVEERETIPLVGEDMTVIHAKFLTAWDMLVLAKDNTTDEVLAIVFERFSSNRWRIESTLPQRFSTSAICSNILIGDGNCIISVLDRDASSSSCYIFASMAWSWQCEGEEEASEVLKVRKFVRKWFLVRKIAVDPVRSPAPSPLCSPSPTMCWCTDGSIIMSHPASGGLLLLGAGIYNANALTNVETFSLTKHSMGIPRSLSRSKLISQTSKAQEAAPGLWTYLDWIRSGISVVYYHPTSIMQAILAGQISEAANLLKTLYLEIKTQSLSTVPSTQNLSLDSLTPATRESDSDSDQSLDAVTSSLKGIEEEGKSSKSVEALRGANLDGVKKLAMLKVSDATKTLALAKLIAKEPVLLELLGGEGADVWDEEKGAFRRSPDFDAIKEKVEGVELLLTSPPCDASEQKQNGDGDENLPTSHSANHKEENVITCTEVKELLSYLETILARIVQDVTGESSAESKRWRTLVGLSVEETRFLIRLLRAFSCFLSNGFSSSLDLPGRISFLSFRSYCTVSGAGDADAESSPPRPVPSVALCYALHSDSQEVLLDQGVEEGAEASWLACWPALWVHRTSHLRDLAEKIGKERMKRRQVPMDAALWYVLAGKVKVLAALFKASQETKISSFLLRDFEADEGSRTAACKNAFTLVGKHNYEAAVAFFILAGRLRDAIDLLVRNMSELHLALMVVRLCTNDANEGEVSKRSVIRDVILPHAYQKGDRGLLHACYWSLEMFATSSVVLWSVLDQRSLESLEEQEETEKPKLGSSLLTRIGDDDEDGGGDESRTREVGRARLRWGLTCILARRLCCMSCAATQK</sequence>
<dbReference type="SUPFAM" id="SSF50978">
    <property type="entry name" value="WD40 repeat-like"/>
    <property type="match status" value="1"/>
</dbReference>
<reference evidence="3" key="1">
    <citation type="submission" date="2021-01" db="EMBL/GenBank/DDBJ databases">
        <authorList>
            <person name="Corre E."/>
            <person name="Pelletier E."/>
            <person name="Niang G."/>
            <person name="Scheremetjew M."/>
            <person name="Finn R."/>
            <person name="Kale V."/>
            <person name="Holt S."/>
            <person name="Cochrane G."/>
            <person name="Meng A."/>
            <person name="Brown T."/>
            <person name="Cohen L."/>
        </authorList>
    </citation>
    <scope>NUCLEOTIDE SEQUENCE</scope>
    <source>
        <strain evidence="3">CCMP 2712</strain>
    </source>
</reference>
<evidence type="ECO:0000256" key="1">
    <source>
        <dbReference type="SAM" id="MobiDB-lite"/>
    </source>
</evidence>
<dbReference type="GO" id="GO:0007035">
    <property type="term" value="P:vacuolar acidification"/>
    <property type="evidence" value="ECO:0007669"/>
    <property type="project" value="TreeGrafter"/>
</dbReference>
<feature type="compositionally biased region" description="Basic residues" evidence="1">
    <location>
        <begin position="388"/>
        <end position="400"/>
    </location>
</feature>
<dbReference type="EMBL" id="HBKN01040072">
    <property type="protein sequence ID" value="CAE2327940.1"/>
    <property type="molecule type" value="Transcribed_RNA"/>
</dbReference>
<feature type="region of interest" description="Disordered" evidence="1">
    <location>
        <begin position="1542"/>
        <end position="1574"/>
    </location>
</feature>
<feature type="compositionally biased region" description="Polar residues" evidence="1">
    <location>
        <begin position="1068"/>
        <end position="1079"/>
    </location>
</feature>
<dbReference type="PANTHER" id="PTHR13950:SF9">
    <property type="entry name" value="RABCONNECTIN-3A"/>
    <property type="match status" value="1"/>
</dbReference>
<organism evidence="3">
    <name type="scientific">Guillardia theta</name>
    <name type="common">Cryptophyte</name>
    <name type="synonym">Cryptomonas phi</name>
    <dbReference type="NCBI Taxonomy" id="55529"/>
    <lineage>
        <taxon>Eukaryota</taxon>
        <taxon>Cryptophyceae</taxon>
        <taxon>Pyrenomonadales</taxon>
        <taxon>Geminigeraceae</taxon>
        <taxon>Guillardia</taxon>
    </lineage>
</organism>
<name>A0A7S4PAC8_GUITH</name>
<accession>A0A7S4PAC8</accession>
<feature type="region of interest" description="Disordered" evidence="1">
    <location>
        <begin position="374"/>
        <end position="404"/>
    </location>
</feature>
<feature type="region of interest" description="Disordered" evidence="1">
    <location>
        <begin position="1068"/>
        <end position="1090"/>
    </location>
</feature>
<feature type="region of interest" description="Disordered" evidence="1">
    <location>
        <begin position="1191"/>
        <end position="1215"/>
    </location>
</feature>
<proteinExistence type="predicted"/>
<dbReference type="GO" id="GO:0043291">
    <property type="term" value="C:RAVE complex"/>
    <property type="evidence" value="ECO:0007669"/>
    <property type="project" value="TreeGrafter"/>
</dbReference>
<dbReference type="InterPro" id="IPR052208">
    <property type="entry name" value="DmX-like/RAVE_component"/>
</dbReference>
<protein>
    <recommendedName>
        <fullName evidence="2">RAVE complex protein Rav1 C-terminal domain-containing protein</fullName>
    </recommendedName>
</protein>
<evidence type="ECO:0000259" key="2">
    <source>
        <dbReference type="Pfam" id="PF12234"/>
    </source>
</evidence>
<gene>
    <name evidence="3" type="ORF">GTHE00462_LOCUS31349</name>
</gene>
<dbReference type="InterPro" id="IPR022033">
    <property type="entry name" value="Rav1p_C"/>
</dbReference>
<feature type="compositionally biased region" description="Basic and acidic residues" evidence="1">
    <location>
        <begin position="374"/>
        <end position="387"/>
    </location>
</feature>
<dbReference type="PANTHER" id="PTHR13950">
    <property type="entry name" value="RABCONNECTIN-RELATED"/>
    <property type="match status" value="1"/>
</dbReference>
<feature type="domain" description="RAVE complex protein Rav1 C-terminal" evidence="2">
    <location>
        <begin position="1257"/>
        <end position="1538"/>
    </location>
</feature>
<evidence type="ECO:0000313" key="3">
    <source>
        <dbReference type="EMBL" id="CAE2327940.1"/>
    </source>
</evidence>
<dbReference type="Pfam" id="PF12234">
    <property type="entry name" value="Rav1p_C"/>
    <property type="match status" value="1"/>
</dbReference>